<protein>
    <submittedName>
        <fullName evidence="2">FkbM family methyltransferase</fullName>
    </submittedName>
</protein>
<dbReference type="GO" id="GO:0032259">
    <property type="term" value="P:methylation"/>
    <property type="evidence" value="ECO:0007669"/>
    <property type="project" value="UniProtKB-KW"/>
</dbReference>
<dbReference type="InterPro" id="IPR029063">
    <property type="entry name" value="SAM-dependent_MTases_sf"/>
</dbReference>
<dbReference type="InterPro" id="IPR006342">
    <property type="entry name" value="FkbM_mtfrase"/>
</dbReference>
<comment type="caution">
    <text evidence="2">The sequence shown here is derived from an EMBL/GenBank/DDBJ whole genome shotgun (WGS) entry which is preliminary data.</text>
</comment>
<evidence type="ECO:0000259" key="1">
    <source>
        <dbReference type="Pfam" id="PF05050"/>
    </source>
</evidence>
<keyword evidence="2" id="KW-0489">Methyltransferase</keyword>
<gene>
    <name evidence="2" type="ORF">OMO38_04845</name>
</gene>
<dbReference type="PANTHER" id="PTHR34203:SF15">
    <property type="entry name" value="SLL1173 PROTEIN"/>
    <property type="match status" value="1"/>
</dbReference>
<reference evidence="2" key="1">
    <citation type="submission" date="2022-10" db="EMBL/GenBank/DDBJ databases">
        <title>Chryseobacterium babae sp. nov. isolated from the gut of the beetle Oryctes rhinoceros, and Chryseobacterium kimseyorum sp. nov., isolated from a stick insect rearing cage.</title>
        <authorList>
            <person name="Shelomi M."/>
            <person name="Han C.-J."/>
            <person name="Chen W.-M."/>
            <person name="Chen H.-K."/>
            <person name="Liaw S.-J."/>
            <person name="Muhle E."/>
            <person name="Clermont D."/>
        </authorList>
    </citation>
    <scope>NUCLEOTIDE SEQUENCE</scope>
    <source>
        <strain evidence="2">09-1422</strain>
    </source>
</reference>
<evidence type="ECO:0000313" key="3">
    <source>
        <dbReference type="Proteomes" id="UP001163731"/>
    </source>
</evidence>
<dbReference type="EMBL" id="JAPDHW010000002">
    <property type="protein sequence ID" value="MCW3167851.1"/>
    <property type="molecule type" value="Genomic_DNA"/>
</dbReference>
<keyword evidence="2" id="KW-0808">Transferase</keyword>
<dbReference type="InterPro" id="IPR052514">
    <property type="entry name" value="SAM-dependent_MTase"/>
</dbReference>
<dbReference type="SUPFAM" id="SSF53335">
    <property type="entry name" value="S-adenosyl-L-methionine-dependent methyltransferases"/>
    <property type="match status" value="1"/>
</dbReference>
<name>A0ABT3HVN8_9FLAO</name>
<proteinExistence type="predicted"/>
<dbReference type="GO" id="GO:0008168">
    <property type="term" value="F:methyltransferase activity"/>
    <property type="evidence" value="ECO:0007669"/>
    <property type="project" value="UniProtKB-KW"/>
</dbReference>
<dbReference type="Pfam" id="PF05050">
    <property type="entry name" value="Methyltransf_21"/>
    <property type="match status" value="1"/>
</dbReference>
<feature type="domain" description="Methyltransferase FkbM" evidence="1">
    <location>
        <begin position="83"/>
        <end position="221"/>
    </location>
</feature>
<dbReference type="Proteomes" id="UP001163731">
    <property type="component" value="Unassembled WGS sequence"/>
</dbReference>
<dbReference type="NCBIfam" id="TIGR01444">
    <property type="entry name" value="fkbM_fam"/>
    <property type="match status" value="1"/>
</dbReference>
<dbReference type="Gene3D" id="3.40.50.150">
    <property type="entry name" value="Vaccinia Virus protein VP39"/>
    <property type="match status" value="1"/>
</dbReference>
<evidence type="ECO:0000313" key="2">
    <source>
        <dbReference type="EMBL" id="MCW3167851.1"/>
    </source>
</evidence>
<dbReference type="RefSeq" id="WP_264749088.1">
    <property type="nucleotide sequence ID" value="NZ_JAPDHW010000002.1"/>
</dbReference>
<sequence length="254" mass="29746">MRKNLYDKLKTFIPYYSEYGFKEGYKLYKKLASSNWDNISVYGLKHPIHLRINEKSDLEVFKQVFIEKQYDPNFYKNPKIIIDAGGNVGLFSVLMKNKFPDSEIITIEPEPDNFLMASRNLNKYSNVKVLNKGLWSTDVKLKIIDEDVAKWGIQVIEDNENGNIEAICINTIIKENNFERIDLLKMDIEGSEKQVFSKNYEDWLPKVKILIVELHDSMQKDSSRVFFEALNKMWPQYRLLVSGENLVVENLSLK</sequence>
<accession>A0ABT3HVN8</accession>
<keyword evidence="3" id="KW-1185">Reference proteome</keyword>
<dbReference type="PANTHER" id="PTHR34203">
    <property type="entry name" value="METHYLTRANSFERASE, FKBM FAMILY PROTEIN"/>
    <property type="match status" value="1"/>
</dbReference>
<organism evidence="2 3">
    <name type="scientific">Chryseobacterium kimseyorum</name>
    <dbReference type="NCBI Taxonomy" id="2984028"/>
    <lineage>
        <taxon>Bacteria</taxon>
        <taxon>Pseudomonadati</taxon>
        <taxon>Bacteroidota</taxon>
        <taxon>Flavobacteriia</taxon>
        <taxon>Flavobacteriales</taxon>
        <taxon>Weeksellaceae</taxon>
        <taxon>Chryseobacterium group</taxon>
        <taxon>Chryseobacterium</taxon>
    </lineage>
</organism>